<dbReference type="EMBL" id="AMQM01005460">
    <property type="status" value="NOT_ANNOTATED_CDS"/>
    <property type="molecule type" value="Genomic_DNA"/>
</dbReference>
<reference evidence="2" key="3">
    <citation type="submission" date="2015-06" db="UniProtKB">
        <authorList>
            <consortium name="EnsemblMetazoa"/>
        </authorList>
    </citation>
    <scope>IDENTIFICATION</scope>
</reference>
<dbReference type="HOGENOM" id="CLU_1817884_0_0_1"/>
<dbReference type="PANTHER" id="PTHR19963">
    <property type="entry name" value="CCHC-TYPE DOMAIN-CONTAINING PROTEIN"/>
    <property type="match status" value="1"/>
</dbReference>
<keyword evidence="3" id="KW-1185">Reference proteome</keyword>
<dbReference type="Proteomes" id="UP000015101">
    <property type="component" value="Unassembled WGS sequence"/>
</dbReference>
<reference evidence="3" key="1">
    <citation type="submission" date="2012-12" db="EMBL/GenBank/DDBJ databases">
        <authorList>
            <person name="Hellsten U."/>
            <person name="Grimwood J."/>
            <person name="Chapman J.A."/>
            <person name="Shapiro H."/>
            <person name="Aerts A."/>
            <person name="Otillar R.P."/>
            <person name="Terry A.Y."/>
            <person name="Boore J.L."/>
            <person name="Simakov O."/>
            <person name="Marletaz F."/>
            <person name="Cho S.-J."/>
            <person name="Edsinger-Gonzales E."/>
            <person name="Havlak P."/>
            <person name="Kuo D.-H."/>
            <person name="Larsson T."/>
            <person name="Lv J."/>
            <person name="Arendt D."/>
            <person name="Savage R."/>
            <person name="Osoegawa K."/>
            <person name="de Jong P."/>
            <person name="Lindberg D.R."/>
            <person name="Seaver E.C."/>
            <person name="Weisblat D.A."/>
            <person name="Putnam N.H."/>
            <person name="Grigoriev I.V."/>
            <person name="Rokhsar D.S."/>
        </authorList>
    </citation>
    <scope>NUCLEOTIDE SEQUENCE</scope>
</reference>
<dbReference type="GeneID" id="20205576"/>
<dbReference type="PANTHER" id="PTHR19963:SF30">
    <property type="entry name" value="ENDONUCLEASE_EXONUCLEASE_PHOSPHATASE DOMAIN-CONTAINING PROTEIN"/>
    <property type="match status" value="1"/>
</dbReference>
<evidence type="ECO:0000313" key="2">
    <source>
        <dbReference type="EnsemblMetazoa" id="HelroP175866"/>
    </source>
</evidence>
<dbReference type="KEGG" id="hro:HELRODRAFT_175866"/>
<reference evidence="1 3" key="2">
    <citation type="journal article" date="2013" name="Nature">
        <title>Insights into bilaterian evolution from three spiralian genomes.</title>
        <authorList>
            <person name="Simakov O."/>
            <person name="Marletaz F."/>
            <person name="Cho S.J."/>
            <person name="Edsinger-Gonzales E."/>
            <person name="Havlak P."/>
            <person name="Hellsten U."/>
            <person name="Kuo D.H."/>
            <person name="Larsson T."/>
            <person name="Lv J."/>
            <person name="Arendt D."/>
            <person name="Savage R."/>
            <person name="Osoegawa K."/>
            <person name="de Jong P."/>
            <person name="Grimwood J."/>
            <person name="Chapman J.A."/>
            <person name="Shapiro H."/>
            <person name="Aerts A."/>
            <person name="Otillar R.P."/>
            <person name="Terry A.Y."/>
            <person name="Boore J.L."/>
            <person name="Grigoriev I.V."/>
            <person name="Lindberg D.R."/>
            <person name="Seaver E.C."/>
            <person name="Weisblat D.A."/>
            <person name="Putnam N.H."/>
            <person name="Rokhsar D.S."/>
        </authorList>
    </citation>
    <scope>NUCLEOTIDE SEQUENCE</scope>
</reference>
<protein>
    <submittedName>
        <fullName evidence="1 2">Uncharacterized protein</fullName>
    </submittedName>
</protein>
<proteinExistence type="predicted"/>
<evidence type="ECO:0000313" key="1">
    <source>
        <dbReference type="EMBL" id="ESO00436.1"/>
    </source>
</evidence>
<name>T1F9S7_HELRO</name>
<accession>T1F9S7</accession>
<dbReference type="EMBL" id="KB096945">
    <property type="protein sequence ID" value="ESO00436.1"/>
    <property type="molecule type" value="Genomic_DNA"/>
</dbReference>
<sequence length="142" mass="16109">MYVEEDLLIVDEIGVPIQQVGREQTSARPVFSDPERVYCRAADPGQERLRRSDGSGAYSYADAVRDRVVFKHFTHSKHRLHGLKDIILFGITESPIISPIKLNHPSFRSSFAAPSCSDFATQQLQQLQSHMKKLIRLNYLPA</sequence>
<organism evidence="2 3">
    <name type="scientific">Helobdella robusta</name>
    <name type="common">Californian leech</name>
    <dbReference type="NCBI Taxonomy" id="6412"/>
    <lineage>
        <taxon>Eukaryota</taxon>
        <taxon>Metazoa</taxon>
        <taxon>Spiralia</taxon>
        <taxon>Lophotrochozoa</taxon>
        <taxon>Annelida</taxon>
        <taxon>Clitellata</taxon>
        <taxon>Hirudinea</taxon>
        <taxon>Rhynchobdellida</taxon>
        <taxon>Glossiphoniidae</taxon>
        <taxon>Helobdella</taxon>
    </lineage>
</organism>
<dbReference type="InParanoid" id="T1F9S7"/>
<dbReference type="RefSeq" id="XP_009021486.1">
    <property type="nucleotide sequence ID" value="XM_009023238.1"/>
</dbReference>
<gene>
    <name evidence="2" type="primary">20205576</name>
    <name evidence="1" type="ORF">HELRODRAFT_175866</name>
</gene>
<dbReference type="CTD" id="20205576"/>
<evidence type="ECO:0000313" key="3">
    <source>
        <dbReference type="Proteomes" id="UP000015101"/>
    </source>
</evidence>
<dbReference type="EnsemblMetazoa" id="HelroT175866">
    <property type="protein sequence ID" value="HelroP175866"/>
    <property type="gene ID" value="HelroG175866"/>
</dbReference>
<dbReference type="AlphaFoldDB" id="T1F9S7"/>